<dbReference type="RefSeq" id="WP_008860766.1">
    <property type="nucleotide sequence ID" value="NZ_CP032819.1"/>
</dbReference>
<dbReference type="GeneID" id="77847533"/>
<evidence type="ECO:0000259" key="4">
    <source>
        <dbReference type="Pfam" id="PF00589"/>
    </source>
</evidence>
<dbReference type="InterPro" id="IPR013762">
    <property type="entry name" value="Integrase-like_cat_sf"/>
</dbReference>
<comment type="similarity">
    <text evidence="1">Belongs to the 'phage' integrase family.</text>
</comment>
<feature type="domain" description="Phage integrase SAM-like" evidence="5">
    <location>
        <begin position="111"/>
        <end position="200"/>
    </location>
</feature>
<name>A0A3Q9IUA1_9BACT</name>
<reference evidence="6 7" key="1">
    <citation type="submission" date="2018-10" db="EMBL/GenBank/DDBJ databases">
        <title>Butyricimonas faecalis sp. nov., isolated from human faeces and emended description of the genus Butyricimonas.</title>
        <authorList>
            <person name="Le Roy T."/>
            <person name="Van der Smissen P."/>
            <person name="Paquot A."/>
            <person name="Delzenne N."/>
            <person name="Muccioli G."/>
            <person name="Collet J.-F."/>
            <person name="Cani P.D."/>
        </authorList>
    </citation>
    <scope>NUCLEOTIDE SEQUENCE [LARGE SCALE GENOMIC DNA]</scope>
    <source>
        <strain evidence="6 7">H184</strain>
    </source>
</reference>
<dbReference type="PANTHER" id="PTHR30349">
    <property type="entry name" value="PHAGE INTEGRASE-RELATED"/>
    <property type="match status" value="1"/>
</dbReference>
<keyword evidence="2" id="KW-0238">DNA-binding</keyword>
<dbReference type="SUPFAM" id="SSF56349">
    <property type="entry name" value="DNA breaking-rejoining enzymes"/>
    <property type="match status" value="1"/>
</dbReference>
<evidence type="ECO:0000256" key="2">
    <source>
        <dbReference type="ARBA" id="ARBA00023125"/>
    </source>
</evidence>
<organism evidence="6 7">
    <name type="scientific">Butyricimonas faecalis</name>
    <dbReference type="NCBI Taxonomy" id="2093856"/>
    <lineage>
        <taxon>Bacteria</taxon>
        <taxon>Pseudomonadati</taxon>
        <taxon>Bacteroidota</taxon>
        <taxon>Bacteroidia</taxon>
        <taxon>Bacteroidales</taxon>
        <taxon>Odoribacteraceae</taxon>
        <taxon>Butyricimonas</taxon>
    </lineage>
</organism>
<evidence type="ECO:0000313" key="6">
    <source>
        <dbReference type="EMBL" id="AZS30982.1"/>
    </source>
</evidence>
<dbReference type="Gene3D" id="1.10.443.10">
    <property type="entry name" value="Intergrase catalytic core"/>
    <property type="match status" value="1"/>
</dbReference>
<dbReference type="InterPro" id="IPR002104">
    <property type="entry name" value="Integrase_catalytic"/>
</dbReference>
<feature type="domain" description="Tyr recombinase" evidence="4">
    <location>
        <begin position="251"/>
        <end position="387"/>
    </location>
</feature>
<proteinExistence type="inferred from homology"/>
<dbReference type="CDD" id="cd01185">
    <property type="entry name" value="INTN1_C_like"/>
    <property type="match status" value="1"/>
</dbReference>
<protein>
    <submittedName>
        <fullName evidence="6">Site-specific integrase</fullName>
    </submittedName>
</protein>
<evidence type="ECO:0000259" key="5">
    <source>
        <dbReference type="Pfam" id="PF13102"/>
    </source>
</evidence>
<keyword evidence="7" id="KW-1185">Reference proteome</keyword>
<dbReference type="Pfam" id="PF13102">
    <property type="entry name" value="Phage_int_SAM_5"/>
    <property type="match status" value="1"/>
</dbReference>
<dbReference type="InterPro" id="IPR050090">
    <property type="entry name" value="Tyrosine_recombinase_XerCD"/>
</dbReference>
<dbReference type="AlphaFoldDB" id="A0A3Q9IUA1"/>
<evidence type="ECO:0000256" key="1">
    <source>
        <dbReference type="ARBA" id="ARBA00008857"/>
    </source>
</evidence>
<dbReference type="InterPro" id="IPR010998">
    <property type="entry name" value="Integrase_recombinase_N"/>
</dbReference>
<gene>
    <name evidence="6" type="ORF">D8S85_16420</name>
</gene>
<dbReference type="Pfam" id="PF00589">
    <property type="entry name" value="Phage_integrase"/>
    <property type="match status" value="1"/>
</dbReference>
<accession>A0A3Q9IUA1</accession>
<dbReference type="InterPro" id="IPR011010">
    <property type="entry name" value="DNA_brk_join_enz"/>
</dbReference>
<dbReference type="Proteomes" id="UP000270673">
    <property type="component" value="Chromosome"/>
</dbReference>
<keyword evidence="3" id="KW-0233">DNA recombination</keyword>
<dbReference type="OrthoDB" id="5326076at2"/>
<dbReference type="EMBL" id="CP032819">
    <property type="protein sequence ID" value="AZS30982.1"/>
    <property type="molecule type" value="Genomic_DNA"/>
</dbReference>
<sequence>MATIKVKFRASSVEMKEGSLYYQVIHNRLARQVHTGYKLFPSEWDAGISEIVMDSGTEGGRRNYLLSVKTALADDLSRFRSIIARLERSDVMYTADKVVELFSSPADCGGFVSFARQLIKELKQIGKRRTAETYTTVLNSFLRFRGERDLLFGEVDSNLMVEYETFLKGCDVCPNSSSFYMRNLRAIYNRAVERELTVQRYPFRHVYTGVDKTVKRAVPLKVIRQIRDLDLTLSPMLDYAKDLFLFSFYTRGMSFVDMAYLKKKDLQNGVLAYRRQKTGQQLFIRWEKPMQEIIDKYDTSGTPYLLPIIRDMKEDARKQYKSEAHRENQSLKKIGKLLGLAIPLTSYVARHSWASIAKSKNIPIATISEAMGHDSENTTRIYLASLDTTVVDKANSLILKSL</sequence>
<dbReference type="KEGG" id="buy:D8S85_16420"/>
<evidence type="ECO:0000313" key="7">
    <source>
        <dbReference type="Proteomes" id="UP000270673"/>
    </source>
</evidence>
<dbReference type="InterPro" id="IPR025269">
    <property type="entry name" value="SAM-like_dom"/>
</dbReference>
<dbReference type="GO" id="GO:0003677">
    <property type="term" value="F:DNA binding"/>
    <property type="evidence" value="ECO:0007669"/>
    <property type="project" value="UniProtKB-KW"/>
</dbReference>
<dbReference type="GO" id="GO:0006310">
    <property type="term" value="P:DNA recombination"/>
    <property type="evidence" value="ECO:0007669"/>
    <property type="project" value="UniProtKB-KW"/>
</dbReference>
<evidence type="ECO:0000256" key="3">
    <source>
        <dbReference type="ARBA" id="ARBA00023172"/>
    </source>
</evidence>
<dbReference type="Gene3D" id="1.10.150.130">
    <property type="match status" value="1"/>
</dbReference>
<dbReference type="GO" id="GO:0015074">
    <property type="term" value="P:DNA integration"/>
    <property type="evidence" value="ECO:0007669"/>
    <property type="project" value="InterPro"/>
</dbReference>
<dbReference type="PANTHER" id="PTHR30349:SF64">
    <property type="entry name" value="PROPHAGE INTEGRASE INTD-RELATED"/>
    <property type="match status" value="1"/>
</dbReference>